<evidence type="ECO:0000313" key="2">
    <source>
        <dbReference type="EMBL" id="KAG1774857.1"/>
    </source>
</evidence>
<keyword evidence="1" id="KW-0732">Signal</keyword>
<evidence type="ECO:0000313" key="3">
    <source>
        <dbReference type="Proteomes" id="UP000714275"/>
    </source>
</evidence>
<comment type="caution">
    <text evidence="2">The sequence shown here is derived from an EMBL/GenBank/DDBJ whole genome shotgun (WGS) entry which is preliminary data.</text>
</comment>
<feature type="chain" id="PRO_5040428581" evidence="1">
    <location>
        <begin position="22"/>
        <end position="85"/>
    </location>
</feature>
<dbReference type="Proteomes" id="UP000714275">
    <property type="component" value="Unassembled WGS sequence"/>
</dbReference>
<sequence>MRFSFVLAVVAALTAPVSVASMPTTGSELNSADCPVFCFSNHACADCWFGHKCVSLSGSRPVFNHTTHRRGRSSLDAIPELLGEK</sequence>
<organism evidence="2 3">
    <name type="scientific">Suillus placidus</name>
    <dbReference type="NCBI Taxonomy" id="48579"/>
    <lineage>
        <taxon>Eukaryota</taxon>
        <taxon>Fungi</taxon>
        <taxon>Dikarya</taxon>
        <taxon>Basidiomycota</taxon>
        <taxon>Agaricomycotina</taxon>
        <taxon>Agaricomycetes</taxon>
        <taxon>Agaricomycetidae</taxon>
        <taxon>Boletales</taxon>
        <taxon>Suillineae</taxon>
        <taxon>Suillaceae</taxon>
        <taxon>Suillus</taxon>
    </lineage>
</organism>
<feature type="signal peptide" evidence="1">
    <location>
        <begin position="1"/>
        <end position="21"/>
    </location>
</feature>
<protein>
    <submittedName>
        <fullName evidence="2">Uncharacterized protein</fullName>
    </submittedName>
</protein>
<proteinExistence type="predicted"/>
<keyword evidence="3" id="KW-1185">Reference proteome</keyword>
<name>A0A9P7D0T4_9AGAM</name>
<dbReference type="OrthoDB" id="10484046at2759"/>
<reference evidence="2" key="1">
    <citation type="journal article" date="2020" name="New Phytol.">
        <title>Comparative genomics reveals dynamic genome evolution in host specialist ectomycorrhizal fungi.</title>
        <authorList>
            <person name="Lofgren L.A."/>
            <person name="Nguyen N.H."/>
            <person name="Vilgalys R."/>
            <person name="Ruytinx J."/>
            <person name="Liao H.L."/>
            <person name="Branco S."/>
            <person name="Kuo A."/>
            <person name="LaButti K."/>
            <person name="Lipzen A."/>
            <person name="Andreopoulos W."/>
            <person name="Pangilinan J."/>
            <person name="Riley R."/>
            <person name="Hundley H."/>
            <person name="Na H."/>
            <person name="Barry K."/>
            <person name="Grigoriev I.V."/>
            <person name="Stajich J.E."/>
            <person name="Kennedy P.G."/>
        </authorList>
    </citation>
    <scope>NUCLEOTIDE SEQUENCE</scope>
    <source>
        <strain evidence="2">DOB743</strain>
    </source>
</reference>
<evidence type="ECO:0000256" key="1">
    <source>
        <dbReference type="SAM" id="SignalP"/>
    </source>
</evidence>
<dbReference type="EMBL" id="JABBWD010000038">
    <property type="protein sequence ID" value="KAG1774857.1"/>
    <property type="molecule type" value="Genomic_DNA"/>
</dbReference>
<gene>
    <name evidence="2" type="ORF">EV702DRAFT_1121476</name>
</gene>
<dbReference type="AlphaFoldDB" id="A0A9P7D0T4"/>
<accession>A0A9P7D0T4</accession>